<organism evidence="7 8">
    <name type="scientific">Oleiagrimonas soli</name>
    <dbReference type="NCBI Taxonomy" id="1543381"/>
    <lineage>
        <taxon>Bacteria</taxon>
        <taxon>Pseudomonadati</taxon>
        <taxon>Pseudomonadota</taxon>
        <taxon>Gammaproteobacteria</taxon>
        <taxon>Lysobacterales</taxon>
        <taxon>Rhodanobacteraceae</taxon>
        <taxon>Oleiagrimonas</taxon>
    </lineage>
</organism>
<keyword evidence="4" id="KW-0119">Carbohydrate metabolism</keyword>
<dbReference type="Pfam" id="PF00704">
    <property type="entry name" value="Glyco_hydro_18"/>
    <property type="match status" value="1"/>
</dbReference>
<dbReference type="InterPro" id="IPR017853">
    <property type="entry name" value="GH"/>
</dbReference>
<feature type="domain" description="GH18" evidence="6">
    <location>
        <begin position="27"/>
        <end position="372"/>
    </location>
</feature>
<dbReference type="PANTHER" id="PTHR11177:SF317">
    <property type="entry name" value="CHITINASE 12-RELATED"/>
    <property type="match status" value="1"/>
</dbReference>
<dbReference type="CDD" id="cd06548">
    <property type="entry name" value="GH18_chitinase"/>
    <property type="match status" value="1"/>
</dbReference>
<keyword evidence="5" id="KW-0732">Signal</keyword>
<feature type="signal peptide" evidence="5">
    <location>
        <begin position="1"/>
        <end position="23"/>
    </location>
</feature>
<dbReference type="EMBL" id="JACHET010000001">
    <property type="protein sequence ID" value="MBB6184413.1"/>
    <property type="molecule type" value="Genomic_DNA"/>
</dbReference>
<dbReference type="InterPro" id="IPR011583">
    <property type="entry name" value="Chitinase_II/V-like_cat"/>
</dbReference>
<dbReference type="Gene3D" id="3.20.20.80">
    <property type="entry name" value="Glycosidases"/>
    <property type="match status" value="1"/>
</dbReference>
<feature type="chain" id="PRO_5032916439" description="chitinase" evidence="5">
    <location>
        <begin position="24"/>
        <end position="383"/>
    </location>
</feature>
<dbReference type="InterPro" id="IPR050314">
    <property type="entry name" value="Glycosyl_Hydrlase_18"/>
</dbReference>
<dbReference type="SUPFAM" id="SSF51445">
    <property type="entry name" value="(Trans)glycosidases"/>
    <property type="match status" value="1"/>
</dbReference>
<dbReference type="InterPro" id="IPR001223">
    <property type="entry name" value="Glyco_hydro18_cat"/>
</dbReference>
<evidence type="ECO:0000256" key="3">
    <source>
        <dbReference type="ARBA" id="ARBA00023024"/>
    </source>
</evidence>
<dbReference type="InterPro" id="IPR029070">
    <property type="entry name" value="Chitinase_insertion_sf"/>
</dbReference>
<evidence type="ECO:0000256" key="1">
    <source>
        <dbReference type="ARBA" id="ARBA00000822"/>
    </source>
</evidence>
<dbReference type="RefSeq" id="WP_052394592.1">
    <property type="nucleotide sequence ID" value="NZ_JACHET010000001.1"/>
</dbReference>
<comment type="caution">
    <text evidence="7">The sequence shown here is derived from an EMBL/GenBank/DDBJ whole genome shotgun (WGS) entry which is preliminary data.</text>
</comment>
<evidence type="ECO:0000259" key="6">
    <source>
        <dbReference type="PROSITE" id="PS51910"/>
    </source>
</evidence>
<dbReference type="Proteomes" id="UP000560000">
    <property type="component" value="Unassembled WGS sequence"/>
</dbReference>
<sequence>MRSRHLLIALVLALCLLLGACQPAPPPRLVGYATLKADPTKIDATRLDALIFAFAHVQNGEVVLDAKHTEAFARLQPLRKRNPKLKLLISVGGWGADGFSDAAMTAASRKRFADSAVALLERVHADGLDVDWEYPGHSGAGIRARESDRVHFTLLLSALRRTMDHASRTHPDDPRHFLLTAALADGPFVDHVQLKPIAHLLDWINLMTYDFNNSMTPTTGHHAGLYRSAASTAPGDRYADKAVRQYLDAGVPARKLMLGAAFYARAFTDVRDRDQGLYQPYGKYVDSFDWLQLKAEYIDRHGFTRYWDAKARAPYLWNPHTRTFITYEDPQSLRAKADYVKQRRLGGVMYWEQGLDPTHELFDALANALKGAPASASSVPRAP</sequence>
<gene>
    <name evidence="7" type="ORF">HNQ86_001758</name>
</gene>
<evidence type="ECO:0000313" key="7">
    <source>
        <dbReference type="EMBL" id="MBB6184413.1"/>
    </source>
</evidence>
<dbReference type="OrthoDB" id="9775889at2"/>
<keyword evidence="7" id="KW-0326">Glycosidase</keyword>
<reference evidence="7 8" key="1">
    <citation type="submission" date="2020-08" db="EMBL/GenBank/DDBJ databases">
        <title>Genomic Encyclopedia of Type Strains, Phase IV (KMG-IV): sequencing the most valuable type-strain genomes for metagenomic binning, comparative biology and taxonomic classification.</title>
        <authorList>
            <person name="Goeker M."/>
        </authorList>
    </citation>
    <scope>NUCLEOTIDE SEQUENCE [LARGE SCALE GENOMIC DNA]</scope>
    <source>
        <strain evidence="7 8">DSM 107085</strain>
    </source>
</reference>
<evidence type="ECO:0000313" key="8">
    <source>
        <dbReference type="Proteomes" id="UP000560000"/>
    </source>
</evidence>
<dbReference type="GO" id="GO:0006032">
    <property type="term" value="P:chitin catabolic process"/>
    <property type="evidence" value="ECO:0007669"/>
    <property type="project" value="UniProtKB-KW"/>
</dbReference>
<evidence type="ECO:0000256" key="4">
    <source>
        <dbReference type="ARBA" id="ARBA00023326"/>
    </source>
</evidence>
<dbReference type="GO" id="GO:0000272">
    <property type="term" value="P:polysaccharide catabolic process"/>
    <property type="evidence" value="ECO:0007669"/>
    <property type="project" value="UniProtKB-KW"/>
</dbReference>
<keyword evidence="3" id="KW-0146">Chitin degradation</keyword>
<evidence type="ECO:0000256" key="2">
    <source>
        <dbReference type="ARBA" id="ARBA00012729"/>
    </source>
</evidence>
<proteinExistence type="predicted"/>
<keyword evidence="7" id="KW-0378">Hydrolase</keyword>
<dbReference type="SMART" id="SM00636">
    <property type="entry name" value="Glyco_18"/>
    <property type="match status" value="1"/>
</dbReference>
<protein>
    <recommendedName>
        <fullName evidence="2">chitinase</fullName>
        <ecNumber evidence="2">3.2.1.14</ecNumber>
    </recommendedName>
</protein>
<dbReference type="PROSITE" id="PS51257">
    <property type="entry name" value="PROKAR_LIPOPROTEIN"/>
    <property type="match status" value="1"/>
</dbReference>
<dbReference type="SUPFAM" id="SSF54556">
    <property type="entry name" value="Chitinase insertion domain"/>
    <property type="match status" value="1"/>
</dbReference>
<dbReference type="EC" id="3.2.1.14" evidence="2"/>
<dbReference type="Gene3D" id="3.10.50.10">
    <property type="match status" value="1"/>
</dbReference>
<dbReference type="PROSITE" id="PS51910">
    <property type="entry name" value="GH18_2"/>
    <property type="match status" value="1"/>
</dbReference>
<dbReference type="GO" id="GO:0008061">
    <property type="term" value="F:chitin binding"/>
    <property type="evidence" value="ECO:0007669"/>
    <property type="project" value="InterPro"/>
</dbReference>
<comment type="catalytic activity">
    <reaction evidence="1">
        <text>Random endo-hydrolysis of N-acetyl-beta-D-glucosaminide (1-&gt;4)-beta-linkages in chitin and chitodextrins.</text>
        <dbReference type="EC" id="3.2.1.14"/>
    </reaction>
</comment>
<dbReference type="PANTHER" id="PTHR11177">
    <property type="entry name" value="CHITINASE"/>
    <property type="match status" value="1"/>
</dbReference>
<evidence type="ECO:0000256" key="5">
    <source>
        <dbReference type="SAM" id="SignalP"/>
    </source>
</evidence>
<name>A0A841KFK4_9GAMM</name>
<dbReference type="AlphaFoldDB" id="A0A841KFK4"/>
<accession>A0A841KFK4</accession>
<dbReference type="GO" id="GO:0008843">
    <property type="term" value="F:endochitinase activity"/>
    <property type="evidence" value="ECO:0007669"/>
    <property type="project" value="UniProtKB-EC"/>
</dbReference>
<keyword evidence="4" id="KW-0624">Polysaccharide degradation</keyword>